<gene>
    <name evidence="2" type="ORF">KDA_49620</name>
</gene>
<dbReference type="Proteomes" id="UP000287171">
    <property type="component" value="Unassembled WGS sequence"/>
</dbReference>
<comment type="caution">
    <text evidence="2">The sequence shown here is derived from an EMBL/GenBank/DDBJ whole genome shotgun (WGS) entry which is preliminary data.</text>
</comment>
<sequence>MERMSRGKRSTYHCLEFPIAVRTYPYLSLPSPRATPLVPLYSLVLIVLCRVWYRESVGRKRRQQKSRWHFGIL</sequence>
<keyword evidence="1" id="KW-0472">Membrane</keyword>
<keyword evidence="3" id="KW-1185">Reference proteome</keyword>
<dbReference type="AlphaFoldDB" id="A0A402BDJ6"/>
<name>A0A402BDJ6_9CHLR</name>
<reference evidence="3" key="1">
    <citation type="submission" date="2018-12" db="EMBL/GenBank/DDBJ databases">
        <title>Tengunoibacter tsumagoiensis gen. nov., sp. nov., Dictyobacter kobayashii sp. nov., D. alpinus sp. nov., and D. joshuensis sp. nov. and description of Dictyobacteraceae fam. nov. within the order Ktedonobacterales isolated from Tengu-no-mugimeshi.</title>
        <authorList>
            <person name="Wang C.M."/>
            <person name="Zheng Y."/>
            <person name="Sakai Y."/>
            <person name="Toyoda A."/>
            <person name="Minakuchi Y."/>
            <person name="Abe K."/>
            <person name="Yokota A."/>
            <person name="Yabe S."/>
        </authorList>
    </citation>
    <scope>NUCLEOTIDE SEQUENCE [LARGE SCALE GENOMIC DNA]</scope>
    <source>
        <strain evidence="3">Uno16</strain>
    </source>
</reference>
<organism evidence="2 3">
    <name type="scientific">Dictyobacter alpinus</name>
    <dbReference type="NCBI Taxonomy" id="2014873"/>
    <lineage>
        <taxon>Bacteria</taxon>
        <taxon>Bacillati</taxon>
        <taxon>Chloroflexota</taxon>
        <taxon>Ktedonobacteria</taxon>
        <taxon>Ktedonobacterales</taxon>
        <taxon>Dictyobacteraceae</taxon>
        <taxon>Dictyobacter</taxon>
    </lineage>
</organism>
<protein>
    <submittedName>
        <fullName evidence="2">Uncharacterized protein</fullName>
    </submittedName>
</protein>
<accession>A0A402BDJ6</accession>
<evidence type="ECO:0000256" key="1">
    <source>
        <dbReference type="SAM" id="Phobius"/>
    </source>
</evidence>
<dbReference type="EMBL" id="BIFT01000002">
    <property type="protein sequence ID" value="GCE29478.1"/>
    <property type="molecule type" value="Genomic_DNA"/>
</dbReference>
<keyword evidence="1" id="KW-0812">Transmembrane</keyword>
<proteinExistence type="predicted"/>
<evidence type="ECO:0000313" key="3">
    <source>
        <dbReference type="Proteomes" id="UP000287171"/>
    </source>
</evidence>
<feature type="transmembrane region" description="Helical" evidence="1">
    <location>
        <begin position="34"/>
        <end position="53"/>
    </location>
</feature>
<keyword evidence="1" id="KW-1133">Transmembrane helix</keyword>
<evidence type="ECO:0000313" key="2">
    <source>
        <dbReference type="EMBL" id="GCE29478.1"/>
    </source>
</evidence>